<dbReference type="SUPFAM" id="SSF53187">
    <property type="entry name" value="Zn-dependent exopeptidases"/>
    <property type="match status" value="1"/>
</dbReference>
<dbReference type="NCBIfam" id="TIGR01879">
    <property type="entry name" value="hydantase"/>
    <property type="match status" value="1"/>
</dbReference>
<dbReference type="Gene3D" id="3.30.70.360">
    <property type="match status" value="1"/>
</dbReference>
<name>A0ABT4IUA6_9GAMM</name>
<dbReference type="InterPro" id="IPR036264">
    <property type="entry name" value="Bact_exopeptidase_dim_dom"/>
</dbReference>
<proteinExistence type="inferred from homology"/>
<evidence type="ECO:0000256" key="5">
    <source>
        <dbReference type="ARBA" id="ARBA00022801"/>
    </source>
</evidence>
<comment type="subunit">
    <text evidence="3">Homodimer.</text>
</comment>
<comment type="similarity">
    <text evidence="2">Belongs to the peptidase M20 family.</text>
</comment>
<dbReference type="PANTHER" id="PTHR32494:SF19">
    <property type="entry name" value="ALLANTOATE DEIMINASE-RELATED"/>
    <property type="match status" value="1"/>
</dbReference>
<comment type="caution">
    <text evidence="8">The sequence shown here is derived from an EMBL/GenBank/DDBJ whole genome shotgun (WGS) entry which is preliminary data.</text>
</comment>
<dbReference type="SUPFAM" id="SSF55031">
    <property type="entry name" value="Bacterial exopeptidase dimerisation domain"/>
    <property type="match status" value="1"/>
</dbReference>
<keyword evidence="4" id="KW-0479">Metal-binding</keyword>
<organism evidence="8 9">
    <name type="scientific">Vreelandella janggokensis</name>
    <dbReference type="NCBI Taxonomy" id="370767"/>
    <lineage>
        <taxon>Bacteria</taxon>
        <taxon>Pseudomonadati</taxon>
        <taxon>Pseudomonadota</taxon>
        <taxon>Gammaproteobacteria</taxon>
        <taxon>Oceanospirillales</taxon>
        <taxon>Halomonadaceae</taxon>
        <taxon>Vreelandella</taxon>
    </lineage>
</organism>
<dbReference type="Pfam" id="PF07687">
    <property type="entry name" value="M20_dimer"/>
    <property type="match status" value="1"/>
</dbReference>
<dbReference type="PANTHER" id="PTHR32494">
    <property type="entry name" value="ALLANTOATE DEIMINASE-RELATED"/>
    <property type="match status" value="1"/>
</dbReference>
<accession>A0ABT4IUA6</accession>
<evidence type="ECO:0000256" key="4">
    <source>
        <dbReference type="ARBA" id="ARBA00022723"/>
    </source>
</evidence>
<dbReference type="InterPro" id="IPR010158">
    <property type="entry name" value="Amidase_Cbmase"/>
</dbReference>
<feature type="domain" description="Peptidase M20 dimerisation" evidence="7">
    <location>
        <begin position="222"/>
        <end position="320"/>
    </location>
</feature>
<evidence type="ECO:0000256" key="6">
    <source>
        <dbReference type="ARBA" id="ARBA00023211"/>
    </source>
</evidence>
<keyword evidence="5" id="KW-0378">Hydrolase</keyword>
<sequence>MSQQHSHATFAEGKIGQYLLNRLDEAALYSQPGAGVTRLFCSSEHRQVLPLIEQWMTRAGLNPELDAAGNLVGRCPNALAGEPTLIMGSHQDSVVEGGKYDGMLGIAVPLVALEALRHAGVTLPYGVEVVAFGDEEGVRFPTTLVGSRALAGTLDPQQLEARDKQGISLREALRSFGVEPDGIPALAHDPANTLGFVEVHIEQGPRLEQRDHAVGVVTSLTGIERHQVTVSGKAGHAGTTPMSGRHDALVGASDMVLAVDRVLQATEGLVGVVGQLDVHPNAVNVIPASVTFTVELRSPQSETRQQGHETIKAALHEVAERRGLTLSMDNTYRADGAHCAEWIMRGLEQACASVEQPTERMFSGAGHDGLAMQDVTDIGMLFVRCKDGLSHHPEESISADDGEAAVRVMMAFLQQLDTSRCR</sequence>
<dbReference type="CDD" id="cd03884">
    <property type="entry name" value="M20_bAS"/>
    <property type="match status" value="1"/>
</dbReference>
<evidence type="ECO:0000313" key="9">
    <source>
        <dbReference type="Proteomes" id="UP001321125"/>
    </source>
</evidence>
<evidence type="ECO:0000256" key="3">
    <source>
        <dbReference type="ARBA" id="ARBA00011738"/>
    </source>
</evidence>
<dbReference type="PIRSF" id="PIRSF001235">
    <property type="entry name" value="Amidase_carbamoylase"/>
    <property type="match status" value="1"/>
</dbReference>
<dbReference type="InterPro" id="IPR011650">
    <property type="entry name" value="Peptidase_M20_dimer"/>
</dbReference>
<dbReference type="InterPro" id="IPR002933">
    <property type="entry name" value="Peptidase_M20"/>
</dbReference>
<comment type="cofactor">
    <cofactor evidence="1">
        <name>Mn(2+)</name>
        <dbReference type="ChEBI" id="CHEBI:29035"/>
    </cofactor>
</comment>
<dbReference type="Gene3D" id="3.40.630.10">
    <property type="entry name" value="Zn peptidases"/>
    <property type="match status" value="1"/>
</dbReference>
<evidence type="ECO:0000256" key="2">
    <source>
        <dbReference type="ARBA" id="ARBA00006153"/>
    </source>
</evidence>
<dbReference type="EMBL" id="JAKNQU010000003">
    <property type="protein sequence ID" value="MCZ0927251.1"/>
    <property type="molecule type" value="Genomic_DNA"/>
</dbReference>
<protein>
    <submittedName>
        <fullName evidence="8">M20 family metallo-hydrolase</fullName>
    </submittedName>
</protein>
<gene>
    <name evidence="8" type="ORF">L0635_09175</name>
</gene>
<evidence type="ECO:0000256" key="1">
    <source>
        <dbReference type="ARBA" id="ARBA00001936"/>
    </source>
</evidence>
<keyword evidence="9" id="KW-1185">Reference proteome</keyword>
<dbReference type="RefSeq" id="WP_268901690.1">
    <property type="nucleotide sequence ID" value="NZ_JAKNQT010000002.1"/>
</dbReference>
<dbReference type="Proteomes" id="UP001321125">
    <property type="component" value="Unassembled WGS sequence"/>
</dbReference>
<evidence type="ECO:0000313" key="8">
    <source>
        <dbReference type="EMBL" id="MCZ0927251.1"/>
    </source>
</evidence>
<keyword evidence="6" id="KW-0464">Manganese</keyword>
<dbReference type="Pfam" id="PF01546">
    <property type="entry name" value="Peptidase_M20"/>
    <property type="match status" value="1"/>
</dbReference>
<reference evidence="8 9" key="1">
    <citation type="submission" date="2022-02" db="EMBL/GenBank/DDBJ databases">
        <title>Study of halophilic communities from a Mexican lake.</title>
        <authorList>
            <person name="Hernandez-Soto L.M."/>
            <person name="Martinez-Abarca F."/>
            <person name="Ramirez-Saad H.C."/>
            <person name="Aguirre-Garrido J.F."/>
        </authorList>
    </citation>
    <scope>NUCLEOTIDE SEQUENCE [LARGE SCALE GENOMIC DNA]</scope>
    <source>
        <strain evidence="8 9">Hjan13</strain>
    </source>
</reference>
<evidence type="ECO:0000259" key="7">
    <source>
        <dbReference type="Pfam" id="PF07687"/>
    </source>
</evidence>